<feature type="domain" description="Anti-CBASS protein Acb1-like N-terminal" evidence="1">
    <location>
        <begin position="88"/>
        <end position="433"/>
    </location>
</feature>
<name>A0A0U1HRD0_YERRO</name>
<dbReference type="Proteomes" id="UP000042054">
    <property type="component" value="Unassembled WGS sequence"/>
</dbReference>
<reference evidence="2 3" key="1">
    <citation type="submission" date="2015-03" db="EMBL/GenBank/DDBJ databases">
        <authorList>
            <person name="Murphy D."/>
        </authorList>
    </citation>
    <scope>NUCLEOTIDE SEQUENCE [LARGE SCALE GENOMIC DNA]</scope>
    <source>
        <strain evidence="2 3">68/02</strain>
    </source>
</reference>
<accession>A0A0U1HRD0</accession>
<evidence type="ECO:0000313" key="2">
    <source>
        <dbReference type="EMBL" id="CQI88914.1"/>
    </source>
</evidence>
<dbReference type="RefSeq" id="WP_049617136.1">
    <property type="nucleotide sequence ID" value="NZ_CQCB01000017.1"/>
</dbReference>
<dbReference type="InterPro" id="IPR024459">
    <property type="entry name" value="Acb1-like_N"/>
</dbReference>
<organism evidence="2 3">
    <name type="scientific">Yersinia rohdei</name>
    <dbReference type="NCBI Taxonomy" id="29485"/>
    <lineage>
        <taxon>Bacteria</taxon>
        <taxon>Pseudomonadati</taxon>
        <taxon>Pseudomonadota</taxon>
        <taxon>Gammaproteobacteria</taxon>
        <taxon>Enterobacterales</taxon>
        <taxon>Yersiniaceae</taxon>
        <taxon>Yersinia</taxon>
    </lineage>
</organism>
<dbReference type="OrthoDB" id="2019396at2"/>
<evidence type="ECO:0000259" key="1">
    <source>
        <dbReference type="Pfam" id="PF06381"/>
    </source>
</evidence>
<sequence length="473" mass="53790">MTRKKAVRTAQAVQAPRRELAKITNTHLEAASAANDEMSFAQFKRYEPLPGVIPEGKKESALAMDSTPYDVINSMSIGGEYSGFRGYPILAAMSQQVEYANMHTIMADEMTRNWIEIKSTKEGDPDIDLMDLALTKYDIKRLIHEAVRQDSEYGVAHIFIDVGADDIENEKPLFLDPRKITKGSLKGFRCIDPNWVYPAMYNSSKPLRPDFYKPQAWFVMGDTVHESRFIDIVSRPVPDILKPSYNFGGLSLTQLMEDYVVDWRDAKKNVIKILKTLRMRGLKTDMDARLQEPGEFDKRVKLFIKYQDNFGLWVHDSSEELTHQQTSLSELSNILSNYQEQLCIPSRTTNLKMFGNAPAGLNASGDAEIETWHETISGSQELDYRRAIENIFKIIQLSEFGELKPDIYFEFKPLDEISDDDRANTNKTRVETVVAAADSMLINSEEARDALKSIEGAGFENLKGDYEPETEEE</sequence>
<gene>
    <name evidence="2" type="ORF">ERS008555_01265</name>
</gene>
<evidence type="ECO:0000313" key="3">
    <source>
        <dbReference type="Proteomes" id="UP000042054"/>
    </source>
</evidence>
<protein>
    <submittedName>
        <fullName evidence="2">Phage-associated protein</fullName>
    </submittedName>
</protein>
<proteinExistence type="predicted"/>
<dbReference type="Pfam" id="PF06381">
    <property type="entry name" value="Phage_portal_3"/>
    <property type="match status" value="1"/>
</dbReference>
<dbReference type="AlphaFoldDB" id="A0A0U1HRD0"/>
<dbReference type="EMBL" id="CTKE01000005">
    <property type="protein sequence ID" value="CQI88914.1"/>
    <property type="molecule type" value="Genomic_DNA"/>
</dbReference>